<keyword evidence="2" id="KW-1185">Reference proteome</keyword>
<evidence type="ECO:0000313" key="1">
    <source>
        <dbReference type="EMBL" id="KAK3789267.1"/>
    </source>
</evidence>
<accession>A0AAE1AM63</accession>
<proteinExistence type="predicted"/>
<gene>
    <name evidence="1" type="ORF">RRG08_001657</name>
</gene>
<dbReference type="EMBL" id="JAWDGP010001678">
    <property type="protein sequence ID" value="KAK3789267.1"/>
    <property type="molecule type" value="Genomic_DNA"/>
</dbReference>
<evidence type="ECO:0000313" key="2">
    <source>
        <dbReference type="Proteomes" id="UP001283361"/>
    </source>
</evidence>
<dbReference type="AlphaFoldDB" id="A0AAE1AM63"/>
<organism evidence="1 2">
    <name type="scientific">Elysia crispata</name>
    <name type="common">lettuce slug</name>
    <dbReference type="NCBI Taxonomy" id="231223"/>
    <lineage>
        <taxon>Eukaryota</taxon>
        <taxon>Metazoa</taxon>
        <taxon>Spiralia</taxon>
        <taxon>Lophotrochozoa</taxon>
        <taxon>Mollusca</taxon>
        <taxon>Gastropoda</taxon>
        <taxon>Heterobranchia</taxon>
        <taxon>Euthyneura</taxon>
        <taxon>Panpulmonata</taxon>
        <taxon>Sacoglossa</taxon>
        <taxon>Placobranchoidea</taxon>
        <taxon>Plakobranchidae</taxon>
        <taxon>Elysia</taxon>
    </lineage>
</organism>
<sequence length="109" mass="11608">MVMIAAGGVQQKIERNVAGTNKAAFSGPPELCQSNVLKQARSSPCQIRPGRLDALHTESESLKTAQAGPLFVLKRLLTLTAALANQSSSRFLLPIPPPLKSPTQPEASY</sequence>
<reference evidence="1" key="1">
    <citation type="journal article" date="2023" name="G3 (Bethesda)">
        <title>A reference genome for the long-term kleptoplast-retaining sea slug Elysia crispata morphotype clarki.</title>
        <authorList>
            <person name="Eastman K.E."/>
            <person name="Pendleton A.L."/>
            <person name="Shaikh M.A."/>
            <person name="Suttiyut T."/>
            <person name="Ogas R."/>
            <person name="Tomko P."/>
            <person name="Gavelis G."/>
            <person name="Widhalm J.R."/>
            <person name="Wisecaver J.H."/>
        </authorList>
    </citation>
    <scope>NUCLEOTIDE SEQUENCE</scope>
    <source>
        <strain evidence="1">ECLA1</strain>
    </source>
</reference>
<dbReference type="Proteomes" id="UP001283361">
    <property type="component" value="Unassembled WGS sequence"/>
</dbReference>
<name>A0AAE1AM63_9GAST</name>
<protein>
    <submittedName>
        <fullName evidence="1">Uncharacterized protein</fullName>
    </submittedName>
</protein>
<comment type="caution">
    <text evidence="1">The sequence shown here is derived from an EMBL/GenBank/DDBJ whole genome shotgun (WGS) entry which is preliminary data.</text>
</comment>